<feature type="domain" description="Acyl-CoA dehydrogenase/oxidase N-terminal" evidence="3">
    <location>
        <begin position="28"/>
        <end position="111"/>
    </location>
</feature>
<dbReference type="InterPro" id="IPR050741">
    <property type="entry name" value="Acyl-CoA_dehydrogenase"/>
</dbReference>
<dbReference type="Gene3D" id="1.20.140.10">
    <property type="entry name" value="Butyryl-CoA Dehydrogenase, subunit A, domain 3"/>
    <property type="match status" value="1"/>
</dbReference>
<dbReference type="InterPro" id="IPR013786">
    <property type="entry name" value="AcylCoA_DH/ox_N"/>
</dbReference>
<evidence type="ECO:0000256" key="1">
    <source>
        <dbReference type="ARBA" id="ARBA00023002"/>
    </source>
</evidence>
<dbReference type="InterPro" id="IPR036250">
    <property type="entry name" value="AcylCo_DH-like_C"/>
</dbReference>
<dbReference type="AlphaFoldDB" id="A0A561V460"/>
<feature type="domain" description="Acyl-CoA dehydrogenase C-terminal" evidence="4">
    <location>
        <begin position="245"/>
        <end position="377"/>
    </location>
</feature>
<dbReference type="GO" id="GO:0003995">
    <property type="term" value="F:acyl-CoA dehydrogenase activity"/>
    <property type="evidence" value="ECO:0007669"/>
    <property type="project" value="TreeGrafter"/>
</dbReference>
<dbReference type="EMBL" id="VIWW01000001">
    <property type="protein sequence ID" value="TWG06404.1"/>
    <property type="molecule type" value="Genomic_DNA"/>
</dbReference>
<evidence type="ECO:0000259" key="3">
    <source>
        <dbReference type="Pfam" id="PF02771"/>
    </source>
</evidence>
<dbReference type="SUPFAM" id="SSF56645">
    <property type="entry name" value="Acyl-CoA dehydrogenase NM domain-like"/>
    <property type="match status" value="1"/>
</dbReference>
<dbReference type="Pfam" id="PF08028">
    <property type="entry name" value="Acyl-CoA_dh_2"/>
    <property type="match status" value="1"/>
</dbReference>
<dbReference type="Gene3D" id="2.40.110.10">
    <property type="entry name" value="Butyryl-CoA Dehydrogenase, subunit A, domain 2"/>
    <property type="match status" value="1"/>
</dbReference>
<evidence type="ECO:0000313" key="6">
    <source>
        <dbReference type="Proteomes" id="UP000318186"/>
    </source>
</evidence>
<dbReference type="PANTHER" id="PTHR48083:SF19">
    <property type="entry name" value="FLAVIN-DEPENDENT MONOOXYGENASE, OXYGENASE SUBUNIT HSAA"/>
    <property type="match status" value="1"/>
</dbReference>
<dbReference type="GO" id="GO:0050660">
    <property type="term" value="F:flavin adenine dinucleotide binding"/>
    <property type="evidence" value="ECO:0007669"/>
    <property type="project" value="InterPro"/>
</dbReference>
<dbReference type="InterPro" id="IPR013107">
    <property type="entry name" value="Acyl-CoA_DH_C"/>
</dbReference>
<dbReference type="GO" id="GO:0033539">
    <property type="term" value="P:fatty acid beta-oxidation using acyl-CoA dehydrogenase"/>
    <property type="evidence" value="ECO:0007669"/>
    <property type="project" value="TreeGrafter"/>
</dbReference>
<accession>A0A561V460</accession>
<evidence type="ECO:0000313" key="5">
    <source>
        <dbReference type="EMBL" id="TWG06404.1"/>
    </source>
</evidence>
<dbReference type="PANTHER" id="PTHR48083">
    <property type="entry name" value="MEDIUM-CHAIN SPECIFIC ACYL-COA DEHYDROGENASE, MITOCHONDRIAL-RELATED"/>
    <property type="match status" value="1"/>
</dbReference>
<evidence type="ECO:0000259" key="4">
    <source>
        <dbReference type="Pfam" id="PF08028"/>
    </source>
</evidence>
<sequence length="400" mass="43217">MTQSILGSRTTIGPDPEIVSRATALVPVIREYADQGAEGRRIAPEVIKELDRADLFRLFVPARLGGLEASAATIFETLAEVSRGDGSTGWVTTLLSSAAGYASTFPDQAQQDVFGANPRARVSGTFAPTAQVERVEGGYVVSGRWPYSSGSFAADWVTLGLLIPRENPDENPVSMALFARDACRIEPSWFVTGLKGTGSDTVVVDNQFVPDHRIQPMHNMFNGELLSSHREDRVATWPFGSVASIILAAPQLGMARHALEITRAKLGDKPVTNTAYRQARLSPTHQLNVAGAATKLHLAELAMQRVAHDIDTASAEGRRPDVETRARIRNDTGVIADLCKEAIGFLLTANGSGSFAESNVISRIWRDSEIANRHAHVTSGIGREAYGRILLGNNDHLIEL</sequence>
<name>A0A561V460_9ACTN</name>
<dbReference type="GO" id="GO:0016712">
    <property type="term" value="F:oxidoreductase activity, acting on paired donors, with incorporation or reduction of molecular oxygen, reduced flavin or flavoprotein as one donor, and incorporation of one atom of oxygen"/>
    <property type="evidence" value="ECO:0007669"/>
    <property type="project" value="TreeGrafter"/>
</dbReference>
<protein>
    <submittedName>
        <fullName evidence="5">Alkylation response protein AidB-like acyl-CoA dehydrogenase</fullName>
    </submittedName>
</protein>
<comment type="similarity">
    <text evidence="2">Belongs to the HpaH/HsaA monooxygenase family.</text>
</comment>
<reference evidence="5 6" key="1">
    <citation type="submission" date="2019-06" db="EMBL/GenBank/DDBJ databases">
        <title>Sequencing the genomes of 1000 actinobacteria strains.</title>
        <authorList>
            <person name="Klenk H.-P."/>
        </authorList>
    </citation>
    <scope>NUCLEOTIDE SEQUENCE [LARGE SCALE GENOMIC DNA]</scope>
    <source>
        <strain evidence="5 6">DSM 42059</strain>
    </source>
</reference>
<dbReference type="Pfam" id="PF02771">
    <property type="entry name" value="Acyl-CoA_dh_N"/>
    <property type="match status" value="1"/>
</dbReference>
<dbReference type="SUPFAM" id="SSF47203">
    <property type="entry name" value="Acyl-CoA dehydrogenase C-terminal domain-like"/>
    <property type="match status" value="1"/>
</dbReference>
<dbReference type="GO" id="GO:0005737">
    <property type="term" value="C:cytoplasm"/>
    <property type="evidence" value="ECO:0007669"/>
    <property type="project" value="TreeGrafter"/>
</dbReference>
<proteinExistence type="inferred from homology"/>
<dbReference type="RefSeq" id="WP_244318416.1">
    <property type="nucleotide sequence ID" value="NZ_VIWW01000001.1"/>
</dbReference>
<organism evidence="5 6">
    <name type="scientific">Streptomyces brevispora</name>
    <dbReference type="NCBI Taxonomy" id="887462"/>
    <lineage>
        <taxon>Bacteria</taxon>
        <taxon>Bacillati</taxon>
        <taxon>Actinomycetota</taxon>
        <taxon>Actinomycetes</taxon>
        <taxon>Kitasatosporales</taxon>
        <taxon>Streptomycetaceae</taxon>
        <taxon>Streptomyces</taxon>
    </lineage>
</organism>
<dbReference type="PIRSF" id="PIRSF016578">
    <property type="entry name" value="HsaA"/>
    <property type="match status" value="1"/>
</dbReference>
<gene>
    <name evidence="5" type="ORF">FHX80_114899</name>
</gene>
<dbReference type="Gene3D" id="1.10.540.10">
    <property type="entry name" value="Acyl-CoA dehydrogenase/oxidase, N-terminal domain"/>
    <property type="match status" value="1"/>
</dbReference>
<dbReference type="InterPro" id="IPR037069">
    <property type="entry name" value="AcylCoA_DH/ox_N_sf"/>
</dbReference>
<dbReference type="InterPro" id="IPR046373">
    <property type="entry name" value="Acyl-CoA_Oxase/DH_mid-dom_sf"/>
</dbReference>
<keyword evidence="1" id="KW-0560">Oxidoreductase</keyword>
<comment type="caution">
    <text evidence="5">The sequence shown here is derived from an EMBL/GenBank/DDBJ whole genome shotgun (WGS) entry which is preliminary data.</text>
</comment>
<dbReference type="InterPro" id="IPR009100">
    <property type="entry name" value="AcylCoA_DH/oxidase_NM_dom_sf"/>
</dbReference>
<evidence type="ECO:0000256" key="2">
    <source>
        <dbReference type="ARBA" id="ARBA00049661"/>
    </source>
</evidence>
<dbReference type="Proteomes" id="UP000318186">
    <property type="component" value="Unassembled WGS sequence"/>
</dbReference>